<feature type="compositionally biased region" description="Polar residues" evidence="1">
    <location>
        <begin position="1"/>
        <end position="14"/>
    </location>
</feature>
<gene>
    <name evidence="2" type="ORF">J2S66_001377</name>
</gene>
<dbReference type="Proteomes" id="UP001268819">
    <property type="component" value="Unassembled WGS sequence"/>
</dbReference>
<evidence type="ECO:0000256" key="1">
    <source>
        <dbReference type="SAM" id="MobiDB-lite"/>
    </source>
</evidence>
<name>A0ABU1PRU7_9PSEU</name>
<sequence length="301" mass="32309">MTAQTSSPINQTRQLLADPAMTESSPGSEFAQAAALGNGGEDITVTFRAYLPTAFPLFAERPRFTVRQLMKMATIRDGAVNYVYEPQPDEQQGKASGTTFDTTPESAFRPTLGEAPLTDIGVTLPVPAGLLDHPRLLASFIDFRLLVRFGTTENQVLLRGSDDGAVPGLLELPEARRVEVDRDPVELLTEAAALVEETGGSCDGIVAHTAVYWRAVESGLLGRLAEAGVRISRTRMIPRDQVLLGDFRAATTFLDPGVAHLKLHRGAAPDGGDLLEANSRMGLAVHLPQHFVLLERKGGGS</sequence>
<accession>A0ABU1PRU7</accession>
<organism evidence="2 3">
    <name type="scientific">Saccharothrix longispora</name>
    <dbReference type="NCBI Taxonomy" id="33920"/>
    <lineage>
        <taxon>Bacteria</taxon>
        <taxon>Bacillati</taxon>
        <taxon>Actinomycetota</taxon>
        <taxon>Actinomycetes</taxon>
        <taxon>Pseudonocardiales</taxon>
        <taxon>Pseudonocardiaceae</taxon>
        <taxon>Saccharothrix</taxon>
    </lineage>
</organism>
<dbReference type="EMBL" id="JAVDSG010000001">
    <property type="protein sequence ID" value="MDR6592993.1"/>
    <property type="molecule type" value="Genomic_DNA"/>
</dbReference>
<dbReference type="RefSeq" id="WP_310305156.1">
    <property type="nucleotide sequence ID" value="NZ_BAAAXB010000001.1"/>
</dbReference>
<protein>
    <submittedName>
        <fullName evidence="2">Uncharacterized protein</fullName>
    </submittedName>
</protein>
<dbReference type="Gene3D" id="3.30.2320.10">
    <property type="entry name" value="hypothetical protein PF0899 domain"/>
    <property type="match status" value="1"/>
</dbReference>
<feature type="region of interest" description="Disordered" evidence="1">
    <location>
        <begin position="1"/>
        <end position="27"/>
    </location>
</feature>
<keyword evidence="3" id="KW-1185">Reference proteome</keyword>
<comment type="caution">
    <text evidence="2">The sequence shown here is derived from an EMBL/GenBank/DDBJ whole genome shotgun (WGS) entry which is preliminary data.</text>
</comment>
<evidence type="ECO:0000313" key="2">
    <source>
        <dbReference type="EMBL" id="MDR6592993.1"/>
    </source>
</evidence>
<dbReference type="NCBIfam" id="NF041188">
    <property type="entry name" value="encap_f3"/>
    <property type="match status" value="1"/>
</dbReference>
<dbReference type="Gene3D" id="3.30.2400.10">
    <property type="entry name" value="Major capsid protein gp5"/>
    <property type="match status" value="1"/>
</dbReference>
<evidence type="ECO:0000313" key="3">
    <source>
        <dbReference type="Proteomes" id="UP001268819"/>
    </source>
</evidence>
<proteinExistence type="predicted"/>
<dbReference type="SUPFAM" id="SSF56563">
    <property type="entry name" value="Major capsid protein gp5"/>
    <property type="match status" value="1"/>
</dbReference>
<reference evidence="2 3" key="1">
    <citation type="submission" date="2023-07" db="EMBL/GenBank/DDBJ databases">
        <title>Sequencing the genomes of 1000 actinobacteria strains.</title>
        <authorList>
            <person name="Klenk H.-P."/>
        </authorList>
    </citation>
    <scope>NUCLEOTIDE SEQUENCE [LARGE SCALE GENOMIC DNA]</scope>
    <source>
        <strain evidence="2 3">DSM 43749</strain>
    </source>
</reference>